<reference evidence="1" key="1">
    <citation type="journal article" date="2020" name="Ecol. Evol.">
        <title>Genome structure and content of the rice root-knot nematode (Meloidogyne graminicola).</title>
        <authorList>
            <person name="Phan N.T."/>
            <person name="Danchin E.G.J."/>
            <person name="Klopp C."/>
            <person name="Perfus-Barbeoch L."/>
            <person name="Kozlowski D.K."/>
            <person name="Koutsovoulos G.D."/>
            <person name="Lopez-Roques C."/>
            <person name="Bouchez O."/>
            <person name="Zahm M."/>
            <person name="Besnard G."/>
            <person name="Bellafiore S."/>
        </authorList>
    </citation>
    <scope>NUCLEOTIDE SEQUENCE</scope>
    <source>
        <strain evidence="1">VN-18</strain>
    </source>
</reference>
<proteinExistence type="predicted"/>
<dbReference type="AlphaFoldDB" id="A0A8T0A2Y4"/>
<dbReference type="EMBL" id="JABEBT010000001">
    <property type="protein sequence ID" value="KAF7640461.1"/>
    <property type="molecule type" value="Genomic_DNA"/>
</dbReference>
<dbReference type="OrthoDB" id="5905715at2759"/>
<sequence>MTTSSTILIDDIFYIPTVPRYKDLGIEMDDTLGDFFFELLTINEENIAPESKFEEPAKPSVRPNKRFSIDRKPSIKEVNEAKEESVTKVKAQPRPVRRSLMRQISKEPTQDAEVNVDVGEELPTELSLSQLSVPKPPLLTPKPAAATSIFSNVKPAFVQPPMRFGNTTQRRSVMPE</sequence>
<comment type="caution">
    <text evidence="1">The sequence shown here is derived from an EMBL/GenBank/DDBJ whole genome shotgun (WGS) entry which is preliminary data.</text>
</comment>
<dbReference type="Proteomes" id="UP000605970">
    <property type="component" value="Unassembled WGS sequence"/>
</dbReference>
<name>A0A8T0A2Y4_9BILA</name>
<gene>
    <name evidence="1" type="ORF">Mgra_00000282</name>
</gene>
<organism evidence="1 2">
    <name type="scientific">Meloidogyne graminicola</name>
    <dbReference type="NCBI Taxonomy" id="189291"/>
    <lineage>
        <taxon>Eukaryota</taxon>
        <taxon>Metazoa</taxon>
        <taxon>Ecdysozoa</taxon>
        <taxon>Nematoda</taxon>
        <taxon>Chromadorea</taxon>
        <taxon>Rhabditida</taxon>
        <taxon>Tylenchina</taxon>
        <taxon>Tylenchomorpha</taxon>
        <taxon>Tylenchoidea</taxon>
        <taxon>Meloidogynidae</taxon>
        <taxon>Meloidogyninae</taxon>
        <taxon>Meloidogyne</taxon>
    </lineage>
</organism>
<keyword evidence="2" id="KW-1185">Reference proteome</keyword>
<evidence type="ECO:0000313" key="2">
    <source>
        <dbReference type="Proteomes" id="UP000605970"/>
    </source>
</evidence>
<accession>A0A8T0A2Y4</accession>
<evidence type="ECO:0000313" key="1">
    <source>
        <dbReference type="EMBL" id="KAF7640461.1"/>
    </source>
</evidence>
<protein>
    <submittedName>
        <fullName evidence="1">Uncharacterized protein</fullName>
    </submittedName>
</protein>